<evidence type="ECO:0000313" key="4">
    <source>
        <dbReference type="Proteomes" id="UP000023430"/>
    </source>
</evidence>
<evidence type="ECO:0000313" key="3">
    <source>
        <dbReference type="EMBL" id="ETX26988.1"/>
    </source>
</evidence>
<dbReference type="InterPro" id="IPR001343">
    <property type="entry name" value="Hemolysn_Ca-bd"/>
</dbReference>
<dbReference type="Proteomes" id="UP000023430">
    <property type="component" value="Unassembled WGS sequence"/>
</dbReference>
<dbReference type="InterPro" id="IPR050557">
    <property type="entry name" value="RTX_toxin/Mannuronan_C5-epim"/>
</dbReference>
<dbReference type="InterPro" id="IPR011049">
    <property type="entry name" value="Serralysin-like_metalloprot_C"/>
</dbReference>
<evidence type="ECO:0000256" key="1">
    <source>
        <dbReference type="ARBA" id="ARBA00004613"/>
    </source>
</evidence>
<dbReference type="PRINTS" id="PR00313">
    <property type="entry name" value="CABNDNGRPT"/>
</dbReference>
<dbReference type="PROSITE" id="PS00330">
    <property type="entry name" value="HEMOLYSIN_CALCIUM"/>
    <property type="match status" value="2"/>
</dbReference>
<comment type="subcellular location">
    <subcellularLocation>
        <location evidence="1">Secreted</location>
    </subcellularLocation>
</comment>
<dbReference type="Pfam" id="PF00353">
    <property type="entry name" value="HemolysinCabind"/>
    <property type="match status" value="1"/>
</dbReference>
<keyword evidence="2" id="KW-0964">Secreted</keyword>
<accession>X7F2N7</accession>
<dbReference type="GO" id="GO:0005576">
    <property type="term" value="C:extracellular region"/>
    <property type="evidence" value="ECO:0007669"/>
    <property type="project" value="UniProtKB-SubCell"/>
</dbReference>
<dbReference type="Gene3D" id="2.150.10.10">
    <property type="entry name" value="Serralysin-like metalloprotease, C-terminal"/>
    <property type="match status" value="1"/>
</dbReference>
<evidence type="ECO:0000256" key="2">
    <source>
        <dbReference type="ARBA" id="ARBA00022525"/>
    </source>
</evidence>
<proteinExistence type="predicted"/>
<protein>
    <submittedName>
        <fullName evidence="3">Uncharacterized protein</fullName>
    </submittedName>
</protein>
<dbReference type="InterPro" id="IPR018511">
    <property type="entry name" value="Hemolysin-typ_Ca-bd_CS"/>
</dbReference>
<dbReference type="STRING" id="1449351.RISW2_17135"/>
<dbReference type="eggNOG" id="COG2931">
    <property type="taxonomic scope" value="Bacteria"/>
</dbReference>
<dbReference type="PANTHER" id="PTHR38340:SF1">
    <property type="entry name" value="S-LAYER PROTEIN"/>
    <property type="match status" value="1"/>
</dbReference>
<organism evidence="3 4">
    <name type="scientific">Roseivivax isoporae LMG 25204</name>
    <dbReference type="NCBI Taxonomy" id="1449351"/>
    <lineage>
        <taxon>Bacteria</taxon>
        <taxon>Pseudomonadati</taxon>
        <taxon>Pseudomonadota</taxon>
        <taxon>Alphaproteobacteria</taxon>
        <taxon>Rhodobacterales</taxon>
        <taxon>Roseobacteraceae</taxon>
        <taxon>Roseivivax</taxon>
    </lineage>
</organism>
<comment type="caution">
    <text evidence="3">The sequence shown here is derived from an EMBL/GenBank/DDBJ whole genome shotgun (WGS) entry which is preliminary data.</text>
</comment>
<dbReference type="AlphaFoldDB" id="X7F2N7"/>
<keyword evidence="4" id="KW-1185">Reference proteome</keyword>
<dbReference type="GO" id="GO:0005509">
    <property type="term" value="F:calcium ion binding"/>
    <property type="evidence" value="ECO:0007669"/>
    <property type="project" value="InterPro"/>
</dbReference>
<gene>
    <name evidence="3" type="ORF">RISW2_17135</name>
</gene>
<dbReference type="EMBL" id="JAME01000045">
    <property type="protein sequence ID" value="ETX26988.1"/>
    <property type="molecule type" value="Genomic_DNA"/>
</dbReference>
<dbReference type="PANTHER" id="PTHR38340">
    <property type="entry name" value="S-LAYER PROTEIN"/>
    <property type="match status" value="1"/>
</dbReference>
<reference evidence="3 4" key="1">
    <citation type="submission" date="2014-01" db="EMBL/GenBank/DDBJ databases">
        <title>Roseivivax isoporae LMG 25204 Genome Sequencing.</title>
        <authorList>
            <person name="Lai Q."/>
            <person name="Li G."/>
            <person name="Shao Z."/>
        </authorList>
    </citation>
    <scope>NUCLEOTIDE SEQUENCE [LARGE SCALE GENOMIC DNA]</scope>
    <source>
        <strain evidence="3 4">LMG 25204</strain>
    </source>
</reference>
<dbReference type="SUPFAM" id="SSF51120">
    <property type="entry name" value="beta-Roll"/>
    <property type="match status" value="1"/>
</dbReference>
<name>X7F2N7_9RHOB</name>
<dbReference type="RefSeq" id="WP_043774426.1">
    <property type="nucleotide sequence ID" value="NZ_JAME01000045.1"/>
</dbReference>
<sequence>MDVLALRSLLPDRQDFDLSMISVLAPLPGGSAVLAAAGASGVARALHLAQDAPVRAGAPSEILGAAPDAGDAARLGTRAVLAAVDRLSDRVTLQTLSAAGDPGAPAVLRTQAGVEVALHRVVFFEAEGAHWLAGAAAGGSGLALYRLRDDLRATEADRVDDGVKSLLHGISDLAAVETGGRTWVVAASSLEDGLSVYRLDAGGTLVFSDALGAKDGLWVSGLEAVAPVTVAGVTFLLCASAGSGTLASVRLNDRGVFFVEDIVTDDRSTRFAGAAALDAVEVAGRGLAVVAGTDGGVALFEVLPGGRLWHHQSLAQDAGWDIGPVLAVAMVVTGDELQILVTGSRAGGVAQLVLPLGDLGHRRTGGDGDDTLAGAERDDMLVGGAGNDRLSGGGGDDTLFAGIGADTLAGGAGADVFVFDANGRRDIVRDFEPGIDRIDLGGWGLVHDISALAISARPDGALIEWQGESLQVISGAGALPATAWSADDFLF</sequence>